<dbReference type="AlphaFoldDB" id="A0A4S2KV77"/>
<proteinExistence type="predicted"/>
<organism evidence="2 3">
    <name type="scientific">Temnothorax longispinosus</name>
    <dbReference type="NCBI Taxonomy" id="300112"/>
    <lineage>
        <taxon>Eukaryota</taxon>
        <taxon>Metazoa</taxon>
        <taxon>Ecdysozoa</taxon>
        <taxon>Arthropoda</taxon>
        <taxon>Hexapoda</taxon>
        <taxon>Insecta</taxon>
        <taxon>Pterygota</taxon>
        <taxon>Neoptera</taxon>
        <taxon>Endopterygota</taxon>
        <taxon>Hymenoptera</taxon>
        <taxon>Apocrita</taxon>
        <taxon>Aculeata</taxon>
        <taxon>Formicoidea</taxon>
        <taxon>Formicidae</taxon>
        <taxon>Myrmicinae</taxon>
        <taxon>Temnothorax</taxon>
    </lineage>
</organism>
<dbReference type="Proteomes" id="UP000310200">
    <property type="component" value="Unassembled WGS sequence"/>
</dbReference>
<feature type="non-terminal residue" evidence="2">
    <location>
        <position position="86"/>
    </location>
</feature>
<keyword evidence="3" id="KW-1185">Reference proteome</keyword>
<evidence type="ECO:0000313" key="3">
    <source>
        <dbReference type="Proteomes" id="UP000310200"/>
    </source>
</evidence>
<gene>
    <name evidence="2" type="ORF">DBV15_01876</name>
</gene>
<reference evidence="2 3" key="1">
    <citation type="journal article" date="2019" name="Philos. Trans. R. Soc. Lond., B, Biol. Sci.">
        <title>Ant behaviour and brain gene expression of defending hosts depend on the ecological success of the intruding social parasite.</title>
        <authorList>
            <person name="Kaur R."/>
            <person name="Stoldt M."/>
            <person name="Jongepier E."/>
            <person name="Feldmeyer B."/>
            <person name="Menzel F."/>
            <person name="Bornberg-Bauer E."/>
            <person name="Foitzik S."/>
        </authorList>
    </citation>
    <scope>NUCLEOTIDE SEQUENCE [LARGE SCALE GENOMIC DNA]</scope>
    <source>
        <tissue evidence="2">Whole body</tissue>
    </source>
</reference>
<feature type="region of interest" description="Disordered" evidence="1">
    <location>
        <begin position="1"/>
        <end position="86"/>
    </location>
</feature>
<feature type="compositionally biased region" description="Basic and acidic residues" evidence="1">
    <location>
        <begin position="1"/>
        <end position="15"/>
    </location>
</feature>
<feature type="compositionally biased region" description="Basic residues" evidence="1">
    <location>
        <begin position="63"/>
        <end position="79"/>
    </location>
</feature>
<protein>
    <submittedName>
        <fullName evidence="2">Uncharacterized protein</fullName>
    </submittedName>
</protein>
<comment type="caution">
    <text evidence="2">The sequence shown here is derived from an EMBL/GenBank/DDBJ whole genome shotgun (WGS) entry which is preliminary data.</text>
</comment>
<name>A0A4S2KV77_9HYME</name>
<evidence type="ECO:0000313" key="2">
    <source>
        <dbReference type="EMBL" id="TGZ53830.1"/>
    </source>
</evidence>
<sequence>MDLESPSKKLYERSRPPAASSSAMITDDGREVNKTRGIRDAGGKNDEERGGVGAGRGDESGSRRKMRKKTVRKKRRKTMEKRARRE</sequence>
<accession>A0A4S2KV77</accession>
<dbReference type="EMBL" id="QBLH01000889">
    <property type="protein sequence ID" value="TGZ53830.1"/>
    <property type="molecule type" value="Genomic_DNA"/>
</dbReference>
<evidence type="ECO:0000256" key="1">
    <source>
        <dbReference type="SAM" id="MobiDB-lite"/>
    </source>
</evidence>
<feature type="compositionally biased region" description="Basic and acidic residues" evidence="1">
    <location>
        <begin position="27"/>
        <end position="62"/>
    </location>
</feature>